<reference evidence="8" key="1">
    <citation type="submission" date="2019-09" db="EMBL/GenBank/DDBJ databases">
        <authorList>
            <person name="Teo W.F.A."/>
            <person name="Duangmal K."/>
        </authorList>
    </citation>
    <scope>NUCLEOTIDE SEQUENCE [LARGE SCALE GENOMIC DNA]</scope>
    <source>
        <strain evidence="8">K81G1</strain>
    </source>
</reference>
<dbReference type="PANTHER" id="PTHR36923:SF3">
    <property type="entry name" value="FERREDOXIN"/>
    <property type="match status" value="1"/>
</dbReference>
<dbReference type="AlphaFoldDB" id="A0A5N0ULH6"/>
<evidence type="ECO:0000256" key="3">
    <source>
        <dbReference type="ARBA" id="ARBA00022723"/>
    </source>
</evidence>
<comment type="caution">
    <text evidence="8">The sequence shown here is derived from an EMBL/GenBank/DDBJ whole genome shotgun (WGS) entry which is preliminary data.</text>
</comment>
<dbReference type="SUPFAM" id="SSF54862">
    <property type="entry name" value="4Fe-4S ferredoxins"/>
    <property type="match status" value="1"/>
</dbReference>
<dbReference type="EMBL" id="VMNW02000118">
    <property type="protein sequence ID" value="KAA9150401.1"/>
    <property type="molecule type" value="Genomic_DNA"/>
</dbReference>
<dbReference type="RefSeq" id="WP_144757761.1">
    <property type="nucleotide sequence ID" value="NZ_VMNW02000118.1"/>
</dbReference>
<evidence type="ECO:0000256" key="4">
    <source>
        <dbReference type="ARBA" id="ARBA00022982"/>
    </source>
</evidence>
<keyword evidence="5" id="KW-0408">Iron</keyword>
<dbReference type="PANTHER" id="PTHR36923">
    <property type="entry name" value="FERREDOXIN"/>
    <property type="match status" value="1"/>
</dbReference>
<dbReference type="GO" id="GO:0051538">
    <property type="term" value="F:3 iron, 4 sulfur cluster binding"/>
    <property type="evidence" value="ECO:0007669"/>
    <property type="project" value="UniProtKB-KW"/>
</dbReference>
<dbReference type="Pfam" id="PF13459">
    <property type="entry name" value="Fer4_15"/>
    <property type="match status" value="1"/>
</dbReference>
<evidence type="ECO:0000256" key="5">
    <source>
        <dbReference type="ARBA" id="ARBA00023004"/>
    </source>
</evidence>
<evidence type="ECO:0000313" key="9">
    <source>
        <dbReference type="Proteomes" id="UP000319769"/>
    </source>
</evidence>
<keyword evidence="7" id="KW-0003">3Fe-4S</keyword>
<name>A0A5N0ULH6_9PSEU</name>
<gene>
    <name evidence="8" type="ORF">FPZ12_041145</name>
</gene>
<keyword evidence="9" id="KW-1185">Reference proteome</keyword>
<accession>A0A5N0ULH6</accession>
<protein>
    <submittedName>
        <fullName evidence="8">Ferredoxin</fullName>
    </submittedName>
</protein>
<dbReference type="Proteomes" id="UP000319769">
    <property type="component" value="Unassembled WGS sequence"/>
</dbReference>
<keyword evidence="2" id="KW-0813">Transport</keyword>
<evidence type="ECO:0000256" key="7">
    <source>
        <dbReference type="ARBA" id="ARBA00023291"/>
    </source>
</evidence>
<evidence type="ECO:0000256" key="2">
    <source>
        <dbReference type="ARBA" id="ARBA00022448"/>
    </source>
</evidence>
<keyword evidence="6" id="KW-0411">Iron-sulfur</keyword>
<evidence type="ECO:0000256" key="6">
    <source>
        <dbReference type="ARBA" id="ARBA00023014"/>
    </source>
</evidence>
<keyword evidence="4" id="KW-0249">Electron transport</keyword>
<dbReference type="InterPro" id="IPR051269">
    <property type="entry name" value="Fe-S_cluster_ET"/>
</dbReference>
<organism evidence="8 9">
    <name type="scientific">Amycolatopsis acidicola</name>
    <dbReference type="NCBI Taxonomy" id="2596893"/>
    <lineage>
        <taxon>Bacteria</taxon>
        <taxon>Bacillati</taxon>
        <taxon>Actinomycetota</taxon>
        <taxon>Actinomycetes</taxon>
        <taxon>Pseudonocardiales</taxon>
        <taxon>Pseudonocardiaceae</taxon>
        <taxon>Amycolatopsis</taxon>
    </lineage>
</organism>
<evidence type="ECO:0000256" key="1">
    <source>
        <dbReference type="ARBA" id="ARBA00001927"/>
    </source>
</evidence>
<evidence type="ECO:0000313" key="8">
    <source>
        <dbReference type="EMBL" id="KAA9150401.1"/>
    </source>
</evidence>
<dbReference type="GO" id="GO:0046872">
    <property type="term" value="F:metal ion binding"/>
    <property type="evidence" value="ECO:0007669"/>
    <property type="project" value="UniProtKB-KW"/>
</dbReference>
<dbReference type="Gene3D" id="3.30.70.20">
    <property type="match status" value="1"/>
</dbReference>
<keyword evidence="3" id="KW-0479">Metal-binding</keyword>
<proteinExistence type="predicted"/>
<comment type="cofactor">
    <cofactor evidence="1">
        <name>[3Fe-4S] cluster</name>
        <dbReference type="ChEBI" id="CHEBI:21137"/>
    </cofactor>
</comment>
<sequence length="64" mass="6984">MKVVLDAGQCEANGLCVAAAPRVFELDDEDELTVLDEHPPREEWEAVRAAVASCPKLALSFVEE</sequence>